<dbReference type="Proteomes" id="UP001283361">
    <property type="component" value="Unassembled WGS sequence"/>
</dbReference>
<reference evidence="1" key="1">
    <citation type="journal article" date="2023" name="G3 (Bethesda)">
        <title>A reference genome for the long-term kleptoplast-retaining sea slug Elysia crispata morphotype clarki.</title>
        <authorList>
            <person name="Eastman K.E."/>
            <person name="Pendleton A.L."/>
            <person name="Shaikh M.A."/>
            <person name="Suttiyut T."/>
            <person name="Ogas R."/>
            <person name="Tomko P."/>
            <person name="Gavelis G."/>
            <person name="Widhalm J.R."/>
            <person name="Wisecaver J.H."/>
        </authorList>
    </citation>
    <scope>NUCLEOTIDE SEQUENCE</scope>
    <source>
        <strain evidence="1">ECLA1</strain>
    </source>
</reference>
<protein>
    <submittedName>
        <fullName evidence="1">Uncharacterized protein</fullName>
    </submittedName>
</protein>
<gene>
    <name evidence="1" type="ORF">RRG08_024427</name>
</gene>
<evidence type="ECO:0000313" key="2">
    <source>
        <dbReference type="Proteomes" id="UP001283361"/>
    </source>
</evidence>
<name>A0AAE1D2R8_9GAST</name>
<accession>A0AAE1D2R8</accession>
<organism evidence="1 2">
    <name type="scientific">Elysia crispata</name>
    <name type="common">lettuce slug</name>
    <dbReference type="NCBI Taxonomy" id="231223"/>
    <lineage>
        <taxon>Eukaryota</taxon>
        <taxon>Metazoa</taxon>
        <taxon>Spiralia</taxon>
        <taxon>Lophotrochozoa</taxon>
        <taxon>Mollusca</taxon>
        <taxon>Gastropoda</taxon>
        <taxon>Heterobranchia</taxon>
        <taxon>Euthyneura</taxon>
        <taxon>Panpulmonata</taxon>
        <taxon>Sacoglossa</taxon>
        <taxon>Placobranchoidea</taxon>
        <taxon>Plakobranchidae</taxon>
        <taxon>Elysia</taxon>
    </lineage>
</organism>
<proteinExistence type="predicted"/>
<comment type="caution">
    <text evidence="1">The sequence shown here is derived from an EMBL/GenBank/DDBJ whole genome shotgun (WGS) entry which is preliminary data.</text>
</comment>
<dbReference type="EMBL" id="JAWDGP010005718">
    <property type="protein sequence ID" value="KAK3753151.1"/>
    <property type="molecule type" value="Genomic_DNA"/>
</dbReference>
<dbReference type="AlphaFoldDB" id="A0AAE1D2R8"/>
<sequence length="96" mass="10026">MGSTVAAPQTVQSKPGFELVATCCMPSPLPPHIDMPPPLPPHTVIPPPLPPHTVIPPPLPPHTVIPPPLPPHTVMPAQAVLACLASCCFSTRVQCD</sequence>
<keyword evidence="2" id="KW-1185">Reference proteome</keyword>
<evidence type="ECO:0000313" key="1">
    <source>
        <dbReference type="EMBL" id="KAK3753151.1"/>
    </source>
</evidence>